<organism evidence="1 2">
    <name type="scientific">Chitinophaga arvensicola</name>
    <dbReference type="NCBI Taxonomy" id="29529"/>
    <lineage>
        <taxon>Bacteria</taxon>
        <taxon>Pseudomonadati</taxon>
        <taxon>Bacteroidota</taxon>
        <taxon>Chitinophagia</taxon>
        <taxon>Chitinophagales</taxon>
        <taxon>Chitinophagaceae</taxon>
        <taxon>Chitinophaga</taxon>
    </lineage>
</organism>
<dbReference type="AlphaFoldDB" id="A0A1I0RGA2"/>
<name>A0A1I0RGA2_9BACT</name>
<keyword evidence="2" id="KW-1185">Reference proteome</keyword>
<protein>
    <submittedName>
        <fullName evidence="1">Uncharacterized protein</fullName>
    </submittedName>
</protein>
<dbReference type="STRING" id="29529.SAMN04488122_2795"/>
<reference evidence="2" key="1">
    <citation type="submission" date="2016-10" db="EMBL/GenBank/DDBJ databases">
        <authorList>
            <person name="Varghese N."/>
            <person name="Submissions S."/>
        </authorList>
    </citation>
    <scope>NUCLEOTIDE SEQUENCE [LARGE SCALE GENOMIC DNA]</scope>
    <source>
        <strain evidence="2">DSM 3695</strain>
    </source>
</reference>
<proteinExistence type="predicted"/>
<dbReference type="EMBL" id="FOJG01000001">
    <property type="protein sequence ID" value="SEW39887.1"/>
    <property type="molecule type" value="Genomic_DNA"/>
</dbReference>
<dbReference type="OrthoDB" id="679736at2"/>
<gene>
    <name evidence="1" type="ORF">SAMN04488122_2795</name>
</gene>
<sequence length="88" mass="10006">MQVITITDILNKTGSEITMDDLIYCFEKVRGQGDVGFIKLDGERKENQYTVCIMFPGIKEEMIRADESTLKEALLKVLSKYVDVKKGI</sequence>
<evidence type="ECO:0000313" key="2">
    <source>
        <dbReference type="Proteomes" id="UP000199310"/>
    </source>
</evidence>
<dbReference type="RefSeq" id="WP_143059151.1">
    <property type="nucleotide sequence ID" value="NZ_FOJG01000001.1"/>
</dbReference>
<evidence type="ECO:0000313" key="1">
    <source>
        <dbReference type="EMBL" id="SEW39887.1"/>
    </source>
</evidence>
<accession>A0A1I0RGA2</accession>
<dbReference type="Proteomes" id="UP000199310">
    <property type="component" value="Unassembled WGS sequence"/>
</dbReference>